<dbReference type="InterPro" id="IPR006311">
    <property type="entry name" value="TAT_signal"/>
</dbReference>
<keyword evidence="12" id="KW-1185">Reference proteome</keyword>
<evidence type="ECO:0000256" key="4">
    <source>
        <dbReference type="ARBA" id="ARBA00012018"/>
    </source>
</evidence>
<dbReference type="InterPro" id="IPR017850">
    <property type="entry name" value="Alkaline_phosphatase_core_sf"/>
</dbReference>
<dbReference type="Gene3D" id="3.40.720.10">
    <property type="entry name" value="Alkaline Phosphatase, subunit A"/>
    <property type="match status" value="2"/>
</dbReference>
<dbReference type="Proteomes" id="UP001597417">
    <property type="component" value="Unassembled WGS sequence"/>
</dbReference>
<comment type="cofactor">
    <cofactor evidence="1">
        <name>Cu cation</name>
        <dbReference type="ChEBI" id="CHEBI:23378"/>
    </cofactor>
</comment>
<feature type="signal peptide" evidence="10">
    <location>
        <begin position="1"/>
        <end position="17"/>
    </location>
</feature>
<evidence type="ECO:0000256" key="10">
    <source>
        <dbReference type="SAM" id="SignalP"/>
    </source>
</evidence>
<feature type="region of interest" description="Disordered" evidence="9">
    <location>
        <begin position="447"/>
        <end position="485"/>
    </location>
</feature>
<keyword evidence="10" id="KW-0732">Signal</keyword>
<evidence type="ECO:0000256" key="5">
    <source>
        <dbReference type="ARBA" id="ARBA00022512"/>
    </source>
</evidence>
<keyword evidence="7" id="KW-0843">Virulence</keyword>
<comment type="catalytic activity">
    <reaction evidence="8">
        <text>a 1,2-diacyl-sn-glycero-3-phosphocholine + H2O = phosphocholine + a 1,2-diacyl-sn-glycerol + H(+)</text>
        <dbReference type="Rhea" id="RHEA:10604"/>
        <dbReference type="ChEBI" id="CHEBI:15377"/>
        <dbReference type="ChEBI" id="CHEBI:15378"/>
        <dbReference type="ChEBI" id="CHEBI:17815"/>
        <dbReference type="ChEBI" id="CHEBI:57643"/>
        <dbReference type="ChEBI" id="CHEBI:295975"/>
        <dbReference type="EC" id="3.1.4.3"/>
    </reaction>
    <physiologicalReaction direction="left-to-right" evidence="8">
        <dbReference type="Rhea" id="RHEA:10605"/>
    </physiologicalReaction>
</comment>
<dbReference type="InterPro" id="IPR019405">
    <property type="entry name" value="Lactonase_7-beta_prop"/>
</dbReference>
<evidence type="ECO:0000256" key="3">
    <source>
        <dbReference type="ARBA" id="ARBA00009717"/>
    </source>
</evidence>
<dbReference type="Pfam" id="PF04185">
    <property type="entry name" value="Phosphoesterase"/>
    <property type="match status" value="1"/>
</dbReference>
<evidence type="ECO:0000256" key="1">
    <source>
        <dbReference type="ARBA" id="ARBA00001935"/>
    </source>
</evidence>
<dbReference type="SUPFAM" id="SSF50974">
    <property type="entry name" value="Nitrous oxide reductase, N-terminal domain"/>
    <property type="match status" value="1"/>
</dbReference>
<evidence type="ECO:0000256" key="6">
    <source>
        <dbReference type="ARBA" id="ARBA00022801"/>
    </source>
</evidence>
<evidence type="ECO:0000256" key="2">
    <source>
        <dbReference type="ARBA" id="ARBA00004191"/>
    </source>
</evidence>
<dbReference type="CDD" id="cd16014">
    <property type="entry name" value="PLC"/>
    <property type="match status" value="1"/>
</dbReference>
<evidence type="ECO:0000256" key="7">
    <source>
        <dbReference type="ARBA" id="ARBA00023026"/>
    </source>
</evidence>
<comment type="similarity">
    <text evidence="3">Belongs to the bacterial phospholipase C family.</text>
</comment>
<evidence type="ECO:0000313" key="11">
    <source>
        <dbReference type="EMBL" id="MFD2422596.1"/>
    </source>
</evidence>
<comment type="subcellular location">
    <subcellularLocation>
        <location evidence="2">Secreted</location>
        <location evidence="2">Cell wall</location>
    </subcellularLocation>
</comment>
<dbReference type="PROSITE" id="PS51318">
    <property type="entry name" value="TAT"/>
    <property type="match status" value="1"/>
</dbReference>
<accession>A0ABW5G664</accession>
<dbReference type="InterPro" id="IPR011964">
    <property type="entry name" value="YVTN_b-propeller_repeat"/>
</dbReference>
<dbReference type="NCBIfam" id="TIGR02276">
    <property type="entry name" value="beta_rpt_yvtn"/>
    <property type="match status" value="2"/>
</dbReference>
<protein>
    <recommendedName>
        <fullName evidence="4">phospholipase C</fullName>
        <ecNumber evidence="4">3.1.4.3</ecNumber>
    </recommendedName>
</protein>
<dbReference type="Gene3D" id="2.130.10.10">
    <property type="entry name" value="YVTN repeat-like/Quinoprotein amine dehydrogenase"/>
    <property type="match status" value="2"/>
</dbReference>
<keyword evidence="5" id="KW-0134">Cell wall</keyword>
<evidence type="ECO:0000313" key="12">
    <source>
        <dbReference type="Proteomes" id="UP001597417"/>
    </source>
</evidence>
<dbReference type="InterPro" id="IPR007312">
    <property type="entry name" value="Phosphoesterase"/>
</dbReference>
<dbReference type="Pfam" id="PF10282">
    <property type="entry name" value="Lactonase"/>
    <property type="match status" value="1"/>
</dbReference>
<dbReference type="PANTHER" id="PTHR31956">
    <property type="entry name" value="NON-SPECIFIC PHOSPHOLIPASE C4-RELATED"/>
    <property type="match status" value="1"/>
</dbReference>
<dbReference type="InterPro" id="IPR011045">
    <property type="entry name" value="N2O_reductase_N"/>
</dbReference>
<keyword evidence="6" id="KW-0378">Hydrolase</keyword>
<dbReference type="EC" id="3.1.4.3" evidence="4"/>
<keyword evidence="5" id="KW-0964">Secreted</keyword>
<evidence type="ECO:0000256" key="9">
    <source>
        <dbReference type="SAM" id="MobiDB-lite"/>
    </source>
</evidence>
<organism evidence="11 12">
    <name type="scientific">Amycolatopsis pigmentata</name>
    <dbReference type="NCBI Taxonomy" id="450801"/>
    <lineage>
        <taxon>Bacteria</taxon>
        <taxon>Bacillati</taxon>
        <taxon>Actinomycetota</taxon>
        <taxon>Actinomycetes</taxon>
        <taxon>Pseudonocardiales</taxon>
        <taxon>Pseudonocardiaceae</taxon>
        <taxon>Amycolatopsis</taxon>
    </lineage>
</organism>
<dbReference type="InterPro" id="IPR015943">
    <property type="entry name" value="WD40/YVTN_repeat-like_dom_sf"/>
</dbReference>
<dbReference type="EMBL" id="JBHUKR010000029">
    <property type="protein sequence ID" value="MFD2422596.1"/>
    <property type="molecule type" value="Genomic_DNA"/>
</dbReference>
<reference evidence="12" key="1">
    <citation type="journal article" date="2019" name="Int. J. Syst. Evol. Microbiol.">
        <title>The Global Catalogue of Microorganisms (GCM) 10K type strain sequencing project: providing services to taxonomists for standard genome sequencing and annotation.</title>
        <authorList>
            <consortium name="The Broad Institute Genomics Platform"/>
            <consortium name="The Broad Institute Genome Sequencing Center for Infectious Disease"/>
            <person name="Wu L."/>
            <person name="Ma J."/>
        </authorList>
    </citation>
    <scope>NUCLEOTIDE SEQUENCE [LARGE SCALE GENOMIC DNA]</scope>
    <source>
        <strain evidence="12">CGMCC 4.7645</strain>
    </source>
</reference>
<sequence>MAALNRRVMLKTGVAAAGAAAIAALPPNLRKMLAASPAAGELSDIRHIVVLMQENRSFDHYFGTLPGVRGFDDPDAITLSTGRSVFHQPDPGNPAGYLLPFHLDTRTSSAQAIPSTSHAFSVQHAAWNNGKMDNWLPAHRKADGNAYGPYTMGYYTRDDIPFHFALAEAFAVCDAYHSSVLGPTWPNRLYLMSGTIDPAGANGGPVISNAMTAPFSWTTYPERLTDAGVSWHVYQEEDDFGCNVLEFFDNFQNSDSRSPLYRHGMTIGPADQFDRDAREDRLPTVSWVIPTASQCEHPDYLPAAGEDFVARKLDAIAANPDVWRKTVVIVTYDENDGLFDHVPPPTPPPGTEDEFVGGLPIGAGFRVPCVIVSPWTQGGWVARERFDHTSILRFMELCTGVREPNISAWRRETFGDLTSVLGQSAGRPFPDLPKTKDHFRRAERDVETLPHLPLPGADQVPPHQEPSGRPPVPAAPRATSIPVARPRTPGRVLETLTTHRADFPRGVAGAGFPGIPVAAFAAAGAAKSTASHAYVTMLNSYSVGVIDTGTYKLVKAIHSGANPYGIVAAPDGSKIFVTSSGGDSVSVVDPSADKLIGTLKVGQGPHGIALSPDGRTAYVAASDADIVSVLEVAAGKAVGSVAGEIRTGSAPRAVAVSSGGAKLFVAGETGLSIVDTASRMVRTTLPSLARANGLTVAPDGRHLYLTLPWEDAIAVLDTVSDKVVGRIACGRAPWQVAVRPDGAFAYAANANENTVSVIDTGRMAVVDTVPVGHVPTGIRVTADTLWVATNASSTVQAVTLGDLRVAATIPLGLSSQPASIAVV</sequence>
<dbReference type="RefSeq" id="WP_378271751.1">
    <property type="nucleotide sequence ID" value="NZ_JBHUKR010000029.1"/>
</dbReference>
<name>A0ABW5G664_9PSEU</name>
<feature type="chain" id="PRO_5046008576" description="phospholipase C" evidence="10">
    <location>
        <begin position="18"/>
        <end position="823"/>
    </location>
</feature>
<comment type="caution">
    <text evidence="11">The sequence shown here is derived from an EMBL/GenBank/DDBJ whole genome shotgun (WGS) entry which is preliminary data.</text>
</comment>
<proteinExistence type="inferred from homology"/>
<dbReference type="PANTHER" id="PTHR31956:SF1">
    <property type="entry name" value="NON-SPECIFIC PHOSPHOLIPASE C1"/>
    <property type="match status" value="1"/>
</dbReference>
<evidence type="ECO:0000256" key="8">
    <source>
        <dbReference type="ARBA" id="ARBA00048421"/>
    </source>
</evidence>
<gene>
    <name evidence="11" type="ORF">ACFSXZ_40355</name>
</gene>